<dbReference type="Pfam" id="PF13660">
    <property type="entry name" value="DUF4147"/>
    <property type="match status" value="1"/>
</dbReference>
<dbReference type="Gene3D" id="3.40.50.10180">
    <property type="entry name" value="Glycerate kinase, MOFRL-like N-terminal domain"/>
    <property type="match status" value="1"/>
</dbReference>
<evidence type="ECO:0000259" key="2">
    <source>
        <dbReference type="Pfam" id="PF05161"/>
    </source>
</evidence>
<dbReference type="EMBL" id="FTNO01000007">
    <property type="protein sequence ID" value="SIR92001.1"/>
    <property type="molecule type" value="Genomic_DNA"/>
</dbReference>
<dbReference type="InterPro" id="IPR038614">
    <property type="entry name" value="GK_N_sf"/>
</dbReference>
<evidence type="ECO:0000313" key="5">
    <source>
        <dbReference type="Proteomes" id="UP000186914"/>
    </source>
</evidence>
<dbReference type="RefSeq" id="WP_076432858.1">
    <property type="nucleotide sequence ID" value="NZ_FTNO01000007.1"/>
</dbReference>
<reference evidence="5" key="1">
    <citation type="submission" date="2017-01" db="EMBL/GenBank/DDBJ databases">
        <authorList>
            <person name="Varghese N."/>
            <person name="Submissions S."/>
        </authorList>
    </citation>
    <scope>NUCLEOTIDE SEQUENCE [LARGE SCALE GENOMIC DNA]</scope>
    <source>
        <strain evidence="5">CGMCC 1.7737</strain>
    </source>
</reference>
<keyword evidence="5" id="KW-1185">Reference proteome</keyword>
<accession>A0A1N7EV52</accession>
<sequence>MTHDHTKPPSPRTVALDCLHAGIDAAQPREVVRRTLSRDGSMLTVAGETFDLDDFSRVVVLGGGNAAGEMAASLESVLGEHLTHGIVVTDTPAETTRIKVRPGDHPLPTERNRDAARDILDAARDADSETLVLAAISGGGSALLSAPADGISLDSFRTVTDGLLRSGADIHDINTVRRALSSVKDGGLARAAVPARVVGLIVSDVIGDDPSVVASGPTYAGQATPENARAVLHDFLDAIPEDIETTLDGRETTAAEPDEADAFERVTNHVIADNWTALNAAANQASEHGYTPLVLSSRIGGEASDVGRTHAAIGVECLATGNPLDPPAVLLSGGETTVTVDGDGVGGPNQEFALAATREIDRPGIVVAGIDTDGLDGSTDAAGALVDYETISPEQQAAARAALRNHDAYPFLDDRNALIETGETGTNVNDLRAVVIGQADDDRDERERKRTSDGRRWTS</sequence>
<dbReference type="GO" id="GO:0005737">
    <property type="term" value="C:cytoplasm"/>
    <property type="evidence" value="ECO:0007669"/>
    <property type="project" value="TreeGrafter"/>
</dbReference>
<organism evidence="4 5">
    <name type="scientific">Haladaptatus litoreus</name>
    <dbReference type="NCBI Taxonomy" id="553468"/>
    <lineage>
        <taxon>Archaea</taxon>
        <taxon>Methanobacteriati</taxon>
        <taxon>Methanobacteriota</taxon>
        <taxon>Stenosarchaea group</taxon>
        <taxon>Halobacteria</taxon>
        <taxon>Halobacteriales</taxon>
        <taxon>Haladaptataceae</taxon>
        <taxon>Haladaptatus</taxon>
    </lineage>
</organism>
<evidence type="ECO:0000259" key="3">
    <source>
        <dbReference type="Pfam" id="PF13660"/>
    </source>
</evidence>
<feature type="domain" description="MOFRL" evidence="2">
    <location>
        <begin position="329"/>
        <end position="430"/>
    </location>
</feature>
<keyword evidence="4" id="KW-0418">Kinase</keyword>
<dbReference type="InterPro" id="IPR037035">
    <property type="entry name" value="GK-like_C_sf"/>
</dbReference>
<name>A0A1N7EV52_9EURY</name>
<dbReference type="GO" id="GO:0008887">
    <property type="term" value="F:glycerate kinase activity"/>
    <property type="evidence" value="ECO:0007669"/>
    <property type="project" value="InterPro"/>
</dbReference>
<keyword evidence="4" id="KW-0808">Transferase</keyword>
<dbReference type="OrthoDB" id="10741at2157"/>
<dbReference type="InterPro" id="IPR025286">
    <property type="entry name" value="MOFRL_assoc_dom"/>
</dbReference>
<dbReference type="InterPro" id="IPR007835">
    <property type="entry name" value="MOFRL"/>
</dbReference>
<dbReference type="AlphaFoldDB" id="A0A1N7EV52"/>
<protein>
    <submittedName>
        <fullName evidence="4">Glycerate 2-kinase</fullName>
    </submittedName>
</protein>
<dbReference type="Proteomes" id="UP000186914">
    <property type="component" value="Unassembled WGS sequence"/>
</dbReference>
<feature type="region of interest" description="Disordered" evidence="1">
    <location>
        <begin position="438"/>
        <end position="459"/>
    </location>
</feature>
<dbReference type="SUPFAM" id="SSF82544">
    <property type="entry name" value="GckA/TtuD-like"/>
    <property type="match status" value="1"/>
</dbReference>
<dbReference type="InterPro" id="IPR039760">
    <property type="entry name" value="MOFRL_protein"/>
</dbReference>
<proteinExistence type="predicted"/>
<feature type="domain" description="MOFRL-associated" evidence="3">
    <location>
        <begin position="15"/>
        <end position="247"/>
    </location>
</feature>
<dbReference type="Gene3D" id="3.40.1480.10">
    <property type="entry name" value="MOFRL domain"/>
    <property type="match status" value="1"/>
</dbReference>
<dbReference type="PANTHER" id="PTHR12227:SF0">
    <property type="entry name" value="GLYCERATE KINASE"/>
    <property type="match status" value="1"/>
</dbReference>
<evidence type="ECO:0000313" key="4">
    <source>
        <dbReference type="EMBL" id="SIR92001.1"/>
    </source>
</evidence>
<evidence type="ECO:0000256" key="1">
    <source>
        <dbReference type="SAM" id="MobiDB-lite"/>
    </source>
</evidence>
<feature type="compositionally biased region" description="Basic and acidic residues" evidence="1">
    <location>
        <begin position="445"/>
        <end position="459"/>
    </location>
</feature>
<dbReference type="PANTHER" id="PTHR12227">
    <property type="entry name" value="GLYCERATE KINASE"/>
    <property type="match status" value="1"/>
</dbReference>
<dbReference type="Pfam" id="PF05161">
    <property type="entry name" value="MOFRL"/>
    <property type="match status" value="1"/>
</dbReference>
<gene>
    <name evidence="4" type="ORF">SAMN05421858_4528</name>
</gene>